<reference evidence="2" key="1">
    <citation type="journal article" date="2019" name="Int. J. Syst. Evol. Microbiol.">
        <title>The Global Catalogue of Microorganisms (GCM) 10K type strain sequencing project: providing services to taxonomists for standard genome sequencing and annotation.</title>
        <authorList>
            <consortium name="The Broad Institute Genomics Platform"/>
            <consortium name="The Broad Institute Genome Sequencing Center for Infectious Disease"/>
            <person name="Wu L."/>
            <person name="Ma J."/>
        </authorList>
    </citation>
    <scope>NUCLEOTIDE SEQUENCE [LARGE SCALE GENOMIC DNA]</scope>
    <source>
        <strain evidence="2">CCM 7941</strain>
    </source>
</reference>
<dbReference type="Proteomes" id="UP001595536">
    <property type="component" value="Unassembled WGS sequence"/>
</dbReference>
<evidence type="ECO:0000313" key="1">
    <source>
        <dbReference type="EMBL" id="MFC3266999.1"/>
    </source>
</evidence>
<comment type="caution">
    <text evidence="1">The sequence shown here is derived from an EMBL/GenBank/DDBJ whole genome shotgun (WGS) entry which is preliminary data.</text>
</comment>
<dbReference type="InterPro" id="IPR009394">
    <property type="entry name" value="MmcB-like"/>
</dbReference>
<organism evidence="1 2">
    <name type="scientific">Camelimonas abortus</name>
    <dbReference type="NCBI Taxonomy" id="1017184"/>
    <lineage>
        <taxon>Bacteria</taxon>
        <taxon>Pseudomonadati</taxon>
        <taxon>Pseudomonadota</taxon>
        <taxon>Alphaproteobacteria</taxon>
        <taxon>Hyphomicrobiales</taxon>
        <taxon>Chelatococcaceae</taxon>
        <taxon>Camelimonas</taxon>
    </lineage>
</organism>
<gene>
    <name evidence="1" type="ORF">ACFOEX_11650</name>
</gene>
<keyword evidence="2" id="KW-1185">Reference proteome</keyword>
<proteinExistence type="predicted"/>
<accession>A0ABV7LHI3</accession>
<sequence>MTMTMGPDARLTLPPDGRQSPAALAIQRGVRRHFASLGAVSVCELTLPDFRRADVAALAPDGRLTIVEIKSSVADFRADAKWRDYRNWCDAFLFAVAPEFPVEILPQDAGLLVADAWGAELLRAPQAHPLAPARRRALTLRFARVAAGRLHRLADPEGAAGFCD</sequence>
<dbReference type="PIRSF" id="PIRSF031796">
    <property type="entry name" value="UPC031796"/>
    <property type="match status" value="1"/>
</dbReference>
<dbReference type="RefSeq" id="WP_376832215.1">
    <property type="nucleotide sequence ID" value="NZ_JBHLWR010000006.1"/>
</dbReference>
<name>A0ABV7LHI3_9HYPH</name>
<dbReference type="Pfam" id="PF06319">
    <property type="entry name" value="MmcB-like"/>
    <property type="match status" value="1"/>
</dbReference>
<dbReference type="EMBL" id="JBHRUV010000070">
    <property type="protein sequence ID" value="MFC3266999.1"/>
    <property type="molecule type" value="Genomic_DNA"/>
</dbReference>
<evidence type="ECO:0000313" key="2">
    <source>
        <dbReference type="Proteomes" id="UP001595536"/>
    </source>
</evidence>
<protein>
    <submittedName>
        <fullName evidence="1">MmcB family DNA repair protein</fullName>
    </submittedName>
</protein>